<evidence type="ECO:0000256" key="1">
    <source>
        <dbReference type="SAM" id="Phobius"/>
    </source>
</evidence>
<accession>A0ABT9NJS9</accession>
<dbReference type="SUPFAM" id="SSF81296">
    <property type="entry name" value="E set domains"/>
    <property type="match status" value="1"/>
</dbReference>
<evidence type="ECO:0000259" key="3">
    <source>
        <dbReference type="Pfam" id="PF03404"/>
    </source>
</evidence>
<name>A0ABT9NJS9_9ACTN</name>
<evidence type="ECO:0000313" key="4">
    <source>
        <dbReference type="EMBL" id="MDP9820672.1"/>
    </source>
</evidence>
<feature type="domain" description="Moybdenum cofactor oxidoreductase dimerisation" evidence="3">
    <location>
        <begin position="414"/>
        <end position="510"/>
    </location>
</feature>
<feature type="domain" description="Oxidoreductase molybdopterin-binding" evidence="2">
    <location>
        <begin position="239"/>
        <end position="386"/>
    </location>
</feature>
<dbReference type="InterPro" id="IPR036374">
    <property type="entry name" value="OxRdtase_Mopterin-bd_sf"/>
</dbReference>
<keyword evidence="1" id="KW-0472">Membrane</keyword>
<evidence type="ECO:0000313" key="5">
    <source>
        <dbReference type="Proteomes" id="UP001240447"/>
    </source>
</evidence>
<sequence>MRSPWARGALGGLAAIAAVAAAELVRAVLHVRVHPVVAVSEEVVERTPGPVADFLIGLVGTWDKPLLIGGVLAVVLLAGVLAGVLTGYGAGWSALPVGVVTVFGALAALARPAAGSADLLPVVAGAGAWLVALGLLVAPLRRTPAVAPRPDGASGTGSTRRTVLARVGAVAAATAVAGIAGRAISRARDTVEATRRLVRLPVTAGAIPDGADLLEDLREDGAAPWRTRAADFYRIDTALAVPTIDPEQWQLRIHGMVDREIVLGFDELATMELTQAWVTLCCVSNPVGGDLVGNAWWGGVRVAELLARAGVRPGADAVLQTSEDGWTCATPLAALTDERNALVALAMNGEPLPLEHGFPARMVVPGLYGYVSATKWLVDLEVTRFADVEAYWTQRGWSPEGPVRTMSRIDVPRSGTRLPAGKVTVAGVAWAQHTGIERVEVSVDGGPWVPARLGGVPDGPSSEDTWVQWRVEVDAPAGDHLVTVRATDRSGYTQTAVRRDVVPDGATGWHEVDFSTD</sequence>
<protein>
    <submittedName>
        <fullName evidence="4">DMSO/TMAO reductase YedYZ molybdopterin-dependent catalytic subunit</fullName>
    </submittedName>
</protein>
<comment type="caution">
    <text evidence="4">The sequence shown here is derived from an EMBL/GenBank/DDBJ whole genome shotgun (WGS) entry which is preliminary data.</text>
</comment>
<dbReference type="Pfam" id="PF00174">
    <property type="entry name" value="Oxidored_molyb"/>
    <property type="match status" value="1"/>
</dbReference>
<dbReference type="InterPro" id="IPR014756">
    <property type="entry name" value="Ig_E-set"/>
</dbReference>
<evidence type="ECO:0000259" key="2">
    <source>
        <dbReference type="Pfam" id="PF00174"/>
    </source>
</evidence>
<dbReference type="Proteomes" id="UP001240447">
    <property type="component" value="Unassembled WGS sequence"/>
</dbReference>
<gene>
    <name evidence="4" type="ORF">J2S59_000481</name>
</gene>
<dbReference type="Gene3D" id="2.60.40.650">
    <property type="match status" value="1"/>
</dbReference>
<dbReference type="SUPFAM" id="SSF56524">
    <property type="entry name" value="Oxidoreductase molybdopterin-binding domain"/>
    <property type="match status" value="1"/>
</dbReference>
<feature type="transmembrane region" description="Helical" evidence="1">
    <location>
        <begin position="92"/>
        <end position="113"/>
    </location>
</feature>
<dbReference type="InterPro" id="IPR005066">
    <property type="entry name" value="MoCF_OxRdtse_dimer"/>
</dbReference>
<dbReference type="EMBL" id="JAUSQM010000001">
    <property type="protein sequence ID" value="MDP9820672.1"/>
    <property type="molecule type" value="Genomic_DNA"/>
</dbReference>
<dbReference type="Gene3D" id="3.90.420.10">
    <property type="entry name" value="Oxidoreductase, molybdopterin-binding domain"/>
    <property type="match status" value="1"/>
</dbReference>
<proteinExistence type="predicted"/>
<organism evidence="4 5">
    <name type="scientific">Nocardioides massiliensis</name>
    <dbReference type="NCBI Taxonomy" id="1325935"/>
    <lineage>
        <taxon>Bacteria</taxon>
        <taxon>Bacillati</taxon>
        <taxon>Actinomycetota</taxon>
        <taxon>Actinomycetes</taxon>
        <taxon>Propionibacteriales</taxon>
        <taxon>Nocardioidaceae</taxon>
        <taxon>Nocardioides</taxon>
    </lineage>
</organism>
<feature type="transmembrane region" description="Helical" evidence="1">
    <location>
        <begin position="119"/>
        <end position="140"/>
    </location>
</feature>
<dbReference type="RefSeq" id="WP_306824769.1">
    <property type="nucleotide sequence ID" value="NZ_JAUSQM010000001.1"/>
</dbReference>
<dbReference type="InterPro" id="IPR000572">
    <property type="entry name" value="OxRdtase_Mopterin-bd_dom"/>
</dbReference>
<keyword evidence="1" id="KW-0812">Transmembrane</keyword>
<feature type="transmembrane region" description="Helical" evidence="1">
    <location>
        <begin position="66"/>
        <end position="85"/>
    </location>
</feature>
<keyword evidence="5" id="KW-1185">Reference proteome</keyword>
<dbReference type="PANTHER" id="PTHR19372:SF7">
    <property type="entry name" value="SULFITE OXIDASE, MITOCHONDRIAL"/>
    <property type="match status" value="1"/>
</dbReference>
<dbReference type="PANTHER" id="PTHR19372">
    <property type="entry name" value="SULFITE REDUCTASE"/>
    <property type="match status" value="1"/>
</dbReference>
<keyword evidence="1" id="KW-1133">Transmembrane helix</keyword>
<reference evidence="4 5" key="1">
    <citation type="submission" date="2023-07" db="EMBL/GenBank/DDBJ databases">
        <title>Sequencing the genomes of 1000 actinobacteria strains.</title>
        <authorList>
            <person name="Klenk H.-P."/>
        </authorList>
    </citation>
    <scope>NUCLEOTIDE SEQUENCE [LARGE SCALE GENOMIC DNA]</scope>
    <source>
        <strain evidence="4 5">GD13</strain>
    </source>
</reference>
<dbReference type="Pfam" id="PF03404">
    <property type="entry name" value="Mo-co_dimer"/>
    <property type="match status" value="1"/>
</dbReference>